<name>A0A090RRS1_9VIBR</name>
<keyword evidence="3" id="KW-0597">Phosphoprotein</keyword>
<dbReference type="Gene3D" id="1.10.287.130">
    <property type="match status" value="1"/>
</dbReference>
<protein>
    <recommendedName>
        <fullName evidence="2">histidine kinase</fullName>
        <ecNumber evidence="2">2.7.13.3</ecNumber>
    </recommendedName>
</protein>
<dbReference type="EMBL" id="BBMR01000001">
    <property type="protein sequence ID" value="GAL17263.1"/>
    <property type="molecule type" value="Genomic_DNA"/>
</dbReference>
<dbReference type="InterPro" id="IPR013727">
    <property type="entry name" value="2CSK_N"/>
</dbReference>
<gene>
    <name evidence="9" type="ORF">JCM19235_5812</name>
</gene>
<keyword evidence="7" id="KW-0472">Membrane</keyword>
<dbReference type="Proteomes" id="UP000029228">
    <property type="component" value="Unassembled WGS sequence"/>
</dbReference>
<evidence type="ECO:0000256" key="7">
    <source>
        <dbReference type="SAM" id="Phobius"/>
    </source>
</evidence>
<proteinExistence type="predicted"/>
<keyword evidence="7" id="KW-1133">Transmembrane helix</keyword>
<comment type="catalytic activity">
    <reaction evidence="1">
        <text>ATP + protein L-histidine = ADP + protein N-phospho-L-histidine.</text>
        <dbReference type="EC" id="2.7.13.3"/>
    </reaction>
</comment>
<dbReference type="EC" id="2.7.13.3" evidence="2"/>
<evidence type="ECO:0000256" key="4">
    <source>
        <dbReference type="ARBA" id="ARBA00022679"/>
    </source>
</evidence>
<dbReference type="AlphaFoldDB" id="A0A090RRS1"/>
<evidence type="ECO:0000256" key="1">
    <source>
        <dbReference type="ARBA" id="ARBA00000085"/>
    </source>
</evidence>
<dbReference type="PROSITE" id="PS50885">
    <property type="entry name" value="HAMP"/>
    <property type="match status" value="1"/>
</dbReference>
<evidence type="ECO:0000313" key="10">
    <source>
        <dbReference type="Proteomes" id="UP000029228"/>
    </source>
</evidence>
<organism evidence="9 10">
    <name type="scientific">Vibrio maritimus</name>
    <dbReference type="NCBI Taxonomy" id="990268"/>
    <lineage>
        <taxon>Bacteria</taxon>
        <taxon>Pseudomonadati</taxon>
        <taxon>Pseudomonadota</taxon>
        <taxon>Gammaproteobacteria</taxon>
        <taxon>Vibrionales</taxon>
        <taxon>Vibrionaceae</taxon>
        <taxon>Vibrio</taxon>
    </lineage>
</organism>
<dbReference type="Gene3D" id="6.10.340.10">
    <property type="match status" value="1"/>
</dbReference>
<dbReference type="CDD" id="cd00082">
    <property type="entry name" value="HisKA"/>
    <property type="match status" value="1"/>
</dbReference>
<dbReference type="PANTHER" id="PTHR45436:SF1">
    <property type="entry name" value="SENSOR PROTEIN QSEC"/>
    <property type="match status" value="1"/>
</dbReference>
<keyword evidence="6" id="KW-0902">Two-component regulatory system</keyword>
<evidence type="ECO:0000256" key="6">
    <source>
        <dbReference type="ARBA" id="ARBA00023012"/>
    </source>
</evidence>
<evidence type="ECO:0000313" key="9">
    <source>
        <dbReference type="EMBL" id="GAL17263.1"/>
    </source>
</evidence>
<dbReference type="InterPro" id="IPR036097">
    <property type="entry name" value="HisK_dim/P_sf"/>
</dbReference>
<keyword evidence="7" id="KW-0812">Transmembrane</keyword>
<dbReference type="GO" id="GO:0005886">
    <property type="term" value="C:plasma membrane"/>
    <property type="evidence" value="ECO:0007669"/>
    <property type="project" value="TreeGrafter"/>
</dbReference>
<dbReference type="Pfam" id="PF00672">
    <property type="entry name" value="HAMP"/>
    <property type="match status" value="1"/>
</dbReference>
<evidence type="ECO:0000259" key="8">
    <source>
        <dbReference type="PROSITE" id="PS50885"/>
    </source>
</evidence>
<evidence type="ECO:0000256" key="3">
    <source>
        <dbReference type="ARBA" id="ARBA00022553"/>
    </source>
</evidence>
<dbReference type="InterPro" id="IPR003661">
    <property type="entry name" value="HisK_dim/P_dom"/>
</dbReference>
<dbReference type="PANTHER" id="PTHR45436">
    <property type="entry name" value="SENSOR HISTIDINE KINASE YKOH"/>
    <property type="match status" value="1"/>
</dbReference>
<evidence type="ECO:0000256" key="2">
    <source>
        <dbReference type="ARBA" id="ARBA00012438"/>
    </source>
</evidence>
<dbReference type="STRING" id="990268.JCM19235_5812"/>
<dbReference type="InterPro" id="IPR050428">
    <property type="entry name" value="TCS_sensor_his_kinase"/>
</dbReference>
<feature type="domain" description="HAMP" evidence="8">
    <location>
        <begin position="196"/>
        <end position="247"/>
    </location>
</feature>
<keyword evidence="5" id="KW-0418">Kinase</keyword>
<accession>A0A090RRS1</accession>
<comment type="caution">
    <text evidence="9">The sequence shown here is derived from an EMBL/GenBank/DDBJ whole genome shotgun (WGS) entry which is preliminary data.</text>
</comment>
<dbReference type="Pfam" id="PF08521">
    <property type="entry name" value="2CSK_N"/>
    <property type="match status" value="1"/>
</dbReference>
<reference evidence="9 10" key="1">
    <citation type="submission" date="2014-09" db="EMBL/GenBank/DDBJ databases">
        <title>Vibrio maritimus JCM 19235. (C45) whole genome shotgun sequence.</title>
        <authorList>
            <person name="Sawabe T."/>
            <person name="Meirelles P."/>
            <person name="Nakanishi M."/>
            <person name="Sayaka M."/>
            <person name="Hattori M."/>
            <person name="Ohkuma M."/>
        </authorList>
    </citation>
    <scope>NUCLEOTIDE SEQUENCE [LARGE SCALE GENOMIC DNA]</scope>
    <source>
        <strain evidence="10">JCM19235</strain>
    </source>
</reference>
<keyword evidence="4" id="KW-0808">Transferase</keyword>
<feature type="transmembrane region" description="Helical" evidence="7">
    <location>
        <begin position="179"/>
        <end position="199"/>
    </location>
</feature>
<keyword evidence="10" id="KW-1185">Reference proteome</keyword>
<evidence type="ECO:0000256" key="5">
    <source>
        <dbReference type="ARBA" id="ARBA00022777"/>
    </source>
</evidence>
<dbReference type="GO" id="GO:0000155">
    <property type="term" value="F:phosphorelay sensor kinase activity"/>
    <property type="evidence" value="ECO:0007669"/>
    <property type="project" value="InterPro"/>
</dbReference>
<reference evidence="9 10" key="2">
    <citation type="submission" date="2014-09" db="EMBL/GenBank/DDBJ databases">
        <authorList>
            <consortium name="NBRP consortium"/>
            <person name="Sawabe T."/>
            <person name="Meirelles P."/>
            <person name="Nakanishi M."/>
            <person name="Sayaka M."/>
            <person name="Hattori M."/>
            <person name="Ohkuma M."/>
        </authorList>
    </citation>
    <scope>NUCLEOTIDE SEQUENCE [LARGE SCALE GENOMIC DNA]</scope>
    <source>
        <strain evidence="10">JCM19235</strain>
    </source>
</reference>
<dbReference type="InterPro" id="IPR003660">
    <property type="entry name" value="HAMP_dom"/>
</dbReference>
<dbReference type="SMART" id="SM00388">
    <property type="entry name" value="HisKA"/>
    <property type="match status" value="1"/>
</dbReference>
<dbReference type="SUPFAM" id="SSF47384">
    <property type="entry name" value="Homodimeric domain of signal transducing histidine kinase"/>
    <property type="match status" value="1"/>
</dbReference>
<sequence>MFSPTRSLRFQLLFAATISLCVVALLALMAVKRYAYDTAKMTFDERLSSAALQIIDHVHFNNLSFSVDIPFSAFKSLASSANDRVFYLVTSTNNEFITGYEELLNNPVVQTQINQHNTVLEPKPDYFYLDFMGESVRFSVVSRAINTMQGKINVYAVLGQTLQSRIAWESEIYNQAIKMLVGVILCSLLVITALIWRVLRPINEINRKIAKRSNLDLTPISVEGPREINHLIETINVFMSQLDGTLNNLKSFTGEAAHQLKTPIAGIKAQLSVAQSKVRDPEALSYINRISSSNDHLERTVVQLLNHATIKHRFRRVEPQPVQFNQLVKTAVASWQ</sequence>
<dbReference type="Pfam" id="PF00512">
    <property type="entry name" value="HisKA"/>
    <property type="match status" value="1"/>
</dbReference>